<dbReference type="Gene3D" id="1.10.10.10">
    <property type="entry name" value="Winged helix-like DNA-binding domain superfamily/Winged helix DNA-binding domain"/>
    <property type="match status" value="1"/>
</dbReference>
<feature type="domain" description="O-methyltransferase C-terminal" evidence="4">
    <location>
        <begin position="214"/>
        <end position="393"/>
    </location>
</feature>
<dbReference type="InterPro" id="IPR016461">
    <property type="entry name" value="COMT-like"/>
</dbReference>
<sequence>MSSPSHLTALLQIISDGVNSIEADCNSRNLQYPTLEDPLTPDSIALQEGYAQDALPVIAAAYQLMATLMSPHSFYHKMIFAADQTIALGVAEAGHVAEILREGGPEGVHVSDITAKNKMEPKRLAHCLRFLSSLHIFKEVSPDCFTNNRVSATLDTGKPVSEILLDPEAKYDNAPGFAALTGSLADEALKAGSYVVDALTDPKTSHSQEPRDGAHQRAFGVDLDLFSWYEMPENAFRLRRFGNAMRSMQWSAPVTGGFDWAGLKEGSVVVDIGGGFGGLDVDLAKTFKHLKFVVQDRPQVAEEATKACTLYAPFSPMWRAQGNQDVLDGRVTFQGHDFFTPQPSSATPPSVFFLRYVLHNWNDTHSIRILKHLRAAASPHTQLLIIGALIAYNCPSEGKWKDVPGGEVVLAPEPLLPNFGIACSDASFMDILLIHATNTHERTLDELVAVFDASGWKLKCVHRFPPPAIPQIVAVPA</sequence>
<dbReference type="SUPFAM" id="SSF53335">
    <property type="entry name" value="S-adenosyl-L-methionine-dependent methyltransferases"/>
    <property type="match status" value="1"/>
</dbReference>
<dbReference type="EMBL" id="JAEVFJ010000009">
    <property type="protein sequence ID" value="KAH8102740.1"/>
    <property type="molecule type" value="Genomic_DNA"/>
</dbReference>
<keyword evidence="2" id="KW-0808">Transferase</keyword>
<keyword evidence="1 5" id="KW-0489">Methyltransferase</keyword>
<gene>
    <name evidence="5" type="ORF">BXZ70DRAFT_1006640</name>
</gene>
<name>A0A8K0UTE0_9AGAR</name>
<protein>
    <submittedName>
        <fullName evidence="5">S-adenosyl-L-methionine-dependent methyltransferase</fullName>
    </submittedName>
</protein>
<comment type="caution">
    <text evidence="5">The sequence shown here is derived from an EMBL/GenBank/DDBJ whole genome shotgun (WGS) entry which is preliminary data.</text>
</comment>
<dbReference type="GO" id="GO:0032259">
    <property type="term" value="P:methylation"/>
    <property type="evidence" value="ECO:0007669"/>
    <property type="project" value="UniProtKB-KW"/>
</dbReference>
<evidence type="ECO:0000259" key="4">
    <source>
        <dbReference type="Pfam" id="PF00891"/>
    </source>
</evidence>
<evidence type="ECO:0000256" key="3">
    <source>
        <dbReference type="ARBA" id="ARBA00022691"/>
    </source>
</evidence>
<accession>A0A8K0UTE0</accession>
<dbReference type="Proteomes" id="UP000813824">
    <property type="component" value="Unassembled WGS sequence"/>
</dbReference>
<dbReference type="Gene3D" id="3.40.50.150">
    <property type="entry name" value="Vaccinia Virus protein VP39"/>
    <property type="match status" value="1"/>
</dbReference>
<dbReference type="InterPro" id="IPR036390">
    <property type="entry name" value="WH_DNA-bd_sf"/>
</dbReference>
<evidence type="ECO:0000256" key="1">
    <source>
        <dbReference type="ARBA" id="ARBA00022603"/>
    </source>
</evidence>
<reference evidence="5" key="1">
    <citation type="journal article" date="2021" name="New Phytol.">
        <title>Evolutionary innovations through gain and loss of genes in the ectomycorrhizal Boletales.</title>
        <authorList>
            <person name="Wu G."/>
            <person name="Miyauchi S."/>
            <person name="Morin E."/>
            <person name="Kuo A."/>
            <person name="Drula E."/>
            <person name="Varga T."/>
            <person name="Kohler A."/>
            <person name="Feng B."/>
            <person name="Cao Y."/>
            <person name="Lipzen A."/>
            <person name="Daum C."/>
            <person name="Hundley H."/>
            <person name="Pangilinan J."/>
            <person name="Johnson J."/>
            <person name="Barry K."/>
            <person name="LaButti K."/>
            <person name="Ng V."/>
            <person name="Ahrendt S."/>
            <person name="Min B."/>
            <person name="Choi I.G."/>
            <person name="Park H."/>
            <person name="Plett J.M."/>
            <person name="Magnuson J."/>
            <person name="Spatafora J.W."/>
            <person name="Nagy L.G."/>
            <person name="Henrissat B."/>
            <person name="Grigoriev I.V."/>
            <person name="Yang Z.L."/>
            <person name="Xu J."/>
            <person name="Martin F.M."/>
        </authorList>
    </citation>
    <scope>NUCLEOTIDE SEQUENCE</scope>
    <source>
        <strain evidence="5">KKN 215</strain>
    </source>
</reference>
<dbReference type="GO" id="GO:0008171">
    <property type="term" value="F:O-methyltransferase activity"/>
    <property type="evidence" value="ECO:0007669"/>
    <property type="project" value="InterPro"/>
</dbReference>
<dbReference type="SUPFAM" id="SSF46785">
    <property type="entry name" value="Winged helix' DNA-binding domain"/>
    <property type="match status" value="1"/>
</dbReference>
<organism evidence="5 6">
    <name type="scientific">Cristinia sonorae</name>
    <dbReference type="NCBI Taxonomy" id="1940300"/>
    <lineage>
        <taxon>Eukaryota</taxon>
        <taxon>Fungi</taxon>
        <taxon>Dikarya</taxon>
        <taxon>Basidiomycota</taxon>
        <taxon>Agaricomycotina</taxon>
        <taxon>Agaricomycetes</taxon>
        <taxon>Agaricomycetidae</taxon>
        <taxon>Agaricales</taxon>
        <taxon>Pleurotineae</taxon>
        <taxon>Stephanosporaceae</taxon>
        <taxon>Cristinia</taxon>
    </lineage>
</organism>
<dbReference type="PANTHER" id="PTHR43712:SF2">
    <property type="entry name" value="O-METHYLTRANSFERASE CICE"/>
    <property type="match status" value="1"/>
</dbReference>
<keyword evidence="6" id="KW-1185">Reference proteome</keyword>
<dbReference type="InterPro" id="IPR001077">
    <property type="entry name" value="COMT_C"/>
</dbReference>
<evidence type="ECO:0000313" key="5">
    <source>
        <dbReference type="EMBL" id="KAH8102740.1"/>
    </source>
</evidence>
<dbReference type="OrthoDB" id="2410195at2759"/>
<evidence type="ECO:0000313" key="6">
    <source>
        <dbReference type="Proteomes" id="UP000813824"/>
    </source>
</evidence>
<dbReference type="PROSITE" id="PS51683">
    <property type="entry name" value="SAM_OMT_II"/>
    <property type="match status" value="1"/>
</dbReference>
<dbReference type="Pfam" id="PF00891">
    <property type="entry name" value="Methyltransf_2"/>
    <property type="match status" value="1"/>
</dbReference>
<dbReference type="AlphaFoldDB" id="A0A8K0UTE0"/>
<proteinExistence type="predicted"/>
<keyword evidence="3" id="KW-0949">S-adenosyl-L-methionine</keyword>
<dbReference type="InterPro" id="IPR029063">
    <property type="entry name" value="SAM-dependent_MTases_sf"/>
</dbReference>
<dbReference type="PANTHER" id="PTHR43712">
    <property type="entry name" value="PUTATIVE (AFU_ORTHOLOGUE AFUA_4G14580)-RELATED"/>
    <property type="match status" value="1"/>
</dbReference>
<evidence type="ECO:0000256" key="2">
    <source>
        <dbReference type="ARBA" id="ARBA00022679"/>
    </source>
</evidence>
<dbReference type="InterPro" id="IPR036388">
    <property type="entry name" value="WH-like_DNA-bd_sf"/>
</dbReference>